<proteinExistence type="predicted"/>
<sequence>MGGILSLCRSFGLCFGVGGGGAEEAALVPEQEFAREEPANQEPSSSTTDDMNKAFSILKEFMERSNIIADNFFNEHLTQAPPIADTFCVNDCVVMN</sequence>
<evidence type="ECO:0000313" key="2">
    <source>
        <dbReference type="Proteomes" id="UP000827976"/>
    </source>
</evidence>
<comment type="caution">
    <text evidence="1">The sequence shown here is derived from an EMBL/GenBank/DDBJ whole genome shotgun (WGS) entry which is preliminary data.</text>
</comment>
<protein>
    <submittedName>
        <fullName evidence="1">Uncharacterized protein</fullName>
    </submittedName>
</protein>
<dbReference type="Proteomes" id="UP000827976">
    <property type="component" value="Chromosome 7"/>
</dbReference>
<organism evidence="1 2">
    <name type="scientific">Dioscorea alata</name>
    <name type="common">Purple yam</name>
    <dbReference type="NCBI Taxonomy" id="55571"/>
    <lineage>
        <taxon>Eukaryota</taxon>
        <taxon>Viridiplantae</taxon>
        <taxon>Streptophyta</taxon>
        <taxon>Embryophyta</taxon>
        <taxon>Tracheophyta</taxon>
        <taxon>Spermatophyta</taxon>
        <taxon>Magnoliopsida</taxon>
        <taxon>Liliopsida</taxon>
        <taxon>Dioscoreales</taxon>
        <taxon>Dioscoreaceae</taxon>
        <taxon>Dioscorea</taxon>
    </lineage>
</organism>
<dbReference type="EMBL" id="CM037017">
    <property type="protein sequence ID" value="KAH7676789.1"/>
    <property type="molecule type" value="Genomic_DNA"/>
</dbReference>
<keyword evidence="2" id="KW-1185">Reference proteome</keyword>
<evidence type="ECO:0000313" key="1">
    <source>
        <dbReference type="EMBL" id="KAH7676789.1"/>
    </source>
</evidence>
<name>A0ACB7VQG1_DIOAL</name>
<accession>A0ACB7VQG1</accession>
<reference evidence="2" key="1">
    <citation type="journal article" date="2022" name="Nat. Commun.">
        <title>Chromosome evolution and the genetic basis of agronomically important traits in greater yam.</title>
        <authorList>
            <person name="Bredeson J.V."/>
            <person name="Lyons J.B."/>
            <person name="Oniyinde I.O."/>
            <person name="Okereke N.R."/>
            <person name="Kolade O."/>
            <person name="Nnabue I."/>
            <person name="Nwadili C.O."/>
            <person name="Hribova E."/>
            <person name="Parker M."/>
            <person name="Nwogha J."/>
            <person name="Shu S."/>
            <person name="Carlson J."/>
            <person name="Kariba R."/>
            <person name="Muthemba S."/>
            <person name="Knop K."/>
            <person name="Barton G.J."/>
            <person name="Sherwood A.V."/>
            <person name="Lopez-Montes A."/>
            <person name="Asiedu R."/>
            <person name="Jamnadass R."/>
            <person name="Muchugi A."/>
            <person name="Goodstein D."/>
            <person name="Egesi C.N."/>
            <person name="Featherston J."/>
            <person name="Asfaw A."/>
            <person name="Simpson G.G."/>
            <person name="Dolezel J."/>
            <person name="Hendre P.S."/>
            <person name="Van Deynze A."/>
            <person name="Kumar P.L."/>
            <person name="Obidiegwu J.E."/>
            <person name="Bhattacharjee R."/>
            <person name="Rokhsar D.S."/>
        </authorList>
    </citation>
    <scope>NUCLEOTIDE SEQUENCE [LARGE SCALE GENOMIC DNA]</scope>
    <source>
        <strain evidence="2">cv. TDa95/00328</strain>
    </source>
</reference>
<gene>
    <name evidence="1" type="ORF">IHE45_07G040100</name>
</gene>